<accession>B3LX73</accession>
<reference evidence="3 4" key="1">
    <citation type="journal article" date="2007" name="Nature">
        <title>Evolution of genes and genomes on the Drosophila phylogeny.</title>
        <authorList>
            <consortium name="Drosophila 12 Genomes Consortium"/>
            <person name="Clark A.G."/>
            <person name="Eisen M.B."/>
            <person name="Smith D.R."/>
            <person name="Bergman C.M."/>
            <person name="Oliver B."/>
            <person name="Markow T.A."/>
            <person name="Kaufman T.C."/>
            <person name="Kellis M."/>
            <person name="Gelbart W."/>
            <person name="Iyer V.N."/>
            <person name="Pollard D.A."/>
            <person name="Sackton T.B."/>
            <person name="Larracuente A.M."/>
            <person name="Singh N.D."/>
            <person name="Abad J.P."/>
            <person name="Abt D.N."/>
            <person name="Adryan B."/>
            <person name="Aguade M."/>
            <person name="Akashi H."/>
            <person name="Anderson W.W."/>
            <person name="Aquadro C.F."/>
            <person name="Ardell D.H."/>
            <person name="Arguello R."/>
            <person name="Artieri C.G."/>
            <person name="Barbash D.A."/>
            <person name="Barker D."/>
            <person name="Barsanti P."/>
            <person name="Batterham P."/>
            <person name="Batzoglou S."/>
            <person name="Begun D."/>
            <person name="Bhutkar A."/>
            <person name="Blanco E."/>
            <person name="Bosak S.A."/>
            <person name="Bradley R.K."/>
            <person name="Brand A.D."/>
            <person name="Brent M.R."/>
            <person name="Brooks A.N."/>
            <person name="Brown R.H."/>
            <person name="Butlin R.K."/>
            <person name="Caggese C."/>
            <person name="Calvi B.R."/>
            <person name="Bernardo de Carvalho A."/>
            <person name="Caspi A."/>
            <person name="Castrezana S."/>
            <person name="Celniker S.E."/>
            <person name="Chang J.L."/>
            <person name="Chapple C."/>
            <person name="Chatterji S."/>
            <person name="Chinwalla A."/>
            <person name="Civetta A."/>
            <person name="Clifton S.W."/>
            <person name="Comeron J.M."/>
            <person name="Costello J.C."/>
            <person name="Coyne J.A."/>
            <person name="Daub J."/>
            <person name="David R.G."/>
            <person name="Delcher A.L."/>
            <person name="Delehaunty K."/>
            <person name="Do C.B."/>
            <person name="Ebling H."/>
            <person name="Edwards K."/>
            <person name="Eickbush T."/>
            <person name="Evans J.D."/>
            <person name="Filipski A."/>
            <person name="Findeiss S."/>
            <person name="Freyhult E."/>
            <person name="Fulton L."/>
            <person name="Fulton R."/>
            <person name="Garcia A.C."/>
            <person name="Gardiner A."/>
            <person name="Garfield D.A."/>
            <person name="Garvin B.E."/>
            <person name="Gibson G."/>
            <person name="Gilbert D."/>
            <person name="Gnerre S."/>
            <person name="Godfrey J."/>
            <person name="Good R."/>
            <person name="Gotea V."/>
            <person name="Gravely B."/>
            <person name="Greenberg A.J."/>
            <person name="Griffiths-Jones S."/>
            <person name="Gross S."/>
            <person name="Guigo R."/>
            <person name="Gustafson E.A."/>
            <person name="Haerty W."/>
            <person name="Hahn M.W."/>
            <person name="Halligan D.L."/>
            <person name="Halpern A.L."/>
            <person name="Halter G.M."/>
            <person name="Han M.V."/>
            <person name="Heger A."/>
            <person name="Hillier L."/>
            <person name="Hinrichs A.S."/>
            <person name="Holmes I."/>
            <person name="Hoskins R.A."/>
            <person name="Hubisz M.J."/>
            <person name="Hultmark D."/>
            <person name="Huntley M.A."/>
            <person name="Jaffe D.B."/>
            <person name="Jagadeeshan S."/>
            <person name="Jeck W.R."/>
            <person name="Johnson J."/>
            <person name="Jones C.D."/>
            <person name="Jordan W.C."/>
            <person name="Karpen G.H."/>
            <person name="Kataoka E."/>
            <person name="Keightley P.D."/>
            <person name="Kheradpour P."/>
            <person name="Kirkness E.F."/>
            <person name="Koerich L.B."/>
            <person name="Kristiansen K."/>
            <person name="Kudrna D."/>
            <person name="Kulathinal R.J."/>
            <person name="Kumar S."/>
            <person name="Kwok R."/>
            <person name="Lander E."/>
            <person name="Langley C.H."/>
            <person name="Lapoint R."/>
            <person name="Lazzaro B.P."/>
            <person name="Lee S.J."/>
            <person name="Levesque L."/>
            <person name="Li R."/>
            <person name="Lin C.F."/>
            <person name="Lin M.F."/>
            <person name="Lindblad-Toh K."/>
            <person name="Llopart A."/>
            <person name="Long M."/>
            <person name="Low L."/>
            <person name="Lozovsky E."/>
            <person name="Lu J."/>
            <person name="Luo M."/>
            <person name="Machado C.A."/>
            <person name="Makalowski W."/>
            <person name="Marzo M."/>
            <person name="Matsuda M."/>
            <person name="Matzkin L."/>
            <person name="McAllister B."/>
            <person name="McBride C.S."/>
            <person name="McKernan B."/>
            <person name="McKernan K."/>
            <person name="Mendez-Lago M."/>
            <person name="Minx P."/>
            <person name="Mollenhauer M.U."/>
            <person name="Montooth K."/>
            <person name="Mount S.M."/>
            <person name="Mu X."/>
            <person name="Myers E."/>
            <person name="Negre B."/>
            <person name="Newfeld S."/>
            <person name="Nielsen R."/>
            <person name="Noor M.A."/>
            <person name="O'Grady P."/>
            <person name="Pachter L."/>
            <person name="Papaceit M."/>
            <person name="Parisi M.J."/>
            <person name="Parisi M."/>
            <person name="Parts L."/>
            <person name="Pedersen J.S."/>
            <person name="Pesole G."/>
            <person name="Phillippy A.M."/>
            <person name="Ponting C.P."/>
            <person name="Pop M."/>
            <person name="Porcelli D."/>
            <person name="Powell J.R."/>
            <person name="Prohaska S."/>
            <person name="Pruitt K."/>
            <person name="Puig M."/>
            <person name="Quesneville H."/>
            <person name="Ram K.R."/>
            <person name="Rand D."/>
            <person name="Rasmussen M.D."/>
            <person name="Reed L.K."/>
            <person name="Reenan R."/>
            <person name="Reily A."/>
            <person name="Remington K.A."/>
            <person name="Rieger T.T."/>
            <person name="Ritchie M.G."/>
            <person name="Robin C."/>
            <person name="Rogers Y.H."/>
            <person name="Rohde C."/>
            <person name="Rozas J."/>
            <person name="Rubenfield M.J."/>
            <person name="Ruiz A."/>
            <person name="Russo S."/>
            <person name="Salzberg S.L."/>
            <person name="Sanchez-Gracia A."/>
            <person name="Saranga D.J."/>
            <person name="Sato H."/>
            <person name="Schaeffer S.W."/>
            <person name="Schatz M.C."/>
            <person name="Schlenke T."/>
            <person name="Schwartz R."/>
            <person name="Segarra C."/>
            <person name="Singh R.S."/>
            <person name="Sirot L."/>
            <person name="Sirota M."/>
            <person name="Sisneros N.B."/>
            <person name="Smith C.D."/>
            <person name="Smith T.F."/>
            <person name="Spieth J."/>
            <person name="Stage D.E."/>
            <person name="Stark A."/>
            <person name="Stephan W."/>
            <person name="Strausberg R.L."/>
            <person name="Strempel S."/>
            <person name="Sturgill D."/>
            <person name="Sutton G."/>
            <person name="Sutton G.G."/>
            <person name="Tao W."/>
            <person name="Teichmann S."/>
            <person name="Tobari Y.N."/>
            <person name="Tomimura Y."/>
            <person name="Tsolas J.M."/>
            <person name="Valente V.L."/>
            <person name="Venter E."/>
            <person name="Venter J.C."/>
            <person name="Vicario S."/>
            <person name="Vieira F.G."/>
            <person name="Vilella A.J."/>
            <person name="Villasante A."/>
            <person name="Walenz B."/>
            <person name="Wang J."/>
            <person name="Wasserman M."/>
            <person name="Watts T."/>
            <person name="Wilson D."/>
            <person name="Wilson R.K."/>
            <person name="Wing R.A."/>
            <person name="Wolfner M.F."/>
            <person name="Wong A."/>
            <person name="Wong G.K."/>
            <person name="Wu C.I."/>
            <person name="Wu G."/>
            <person name="Yamamoto D."/>
            <person name="Yang H.P."/>
            <person name="Yang S.P."/>
            <person name="Yorke J.A."/>
            <person name="Yoshida K."/>
            <person name="Zdobnov E."/>
            <person name="Zhang P."/>
            <person name="Zhang Y."/>
            <person name="Zimin A.V."/>
            <person name="Baldwin J."/>
            <person name="Abdouelleil A."/>
            <person name="Abdulkadir J."/>
            <person name="Abebe A."/>
            <person name="Abera B."/>
            <person name="Abreu J."/>
            <person name="Acer S.C."/>
            <person name="Aftuck L."/>
            <person name="Alexander A."/>
            <person name="An P."/>
            <person name="Anderson E."/>
            <person name="Anderson S."/>
            <person name="Arachi H."/>
            <person name="Azer M."/>
            <person name="Bachantsang P."/>
            <person name="Barry A."/>
            <person name="Bayul T."/>
            <person name="Berlin A."/>
            <person name="Bessette D."/>
            <person name="Bloom T."/>
            <person name="Blye J."/>
            <person name="Boguslavskiy L."/>
            <person name="Bonnet C."/>
            <person name="Boukhgalter B."/>
            <person name="Bourzgui I."/>
            <person name="Brown A."/>
            <person name="Cahill P."/>
            <person name="Channer S."/>
            <person name="Cheshatsang Y."/>
            <person name="Chuda L."/>
            <person name="Citroen M."/>
            <person name="Collymore A."/>
            <person name="Cooke P."/>
            <person name="Costello M."/>
            <person name="D'Aco K."/>
            <person name="Daza R."/>
            <person name="De Haan G."/>
            <person name="DeGray S."/>
            <person name="DeMaso C."/>
            <person name="Dhargay N."/>
            <person name="Dooley K."/>
            <person name="Dooley E."/>
            <person name="Doricent M."/>
            <person name="Dorje P."/>
            <person name="Dorjee K."/>
            <person name="Dupes A."/>
            <person name="Elong R."/>
            <person name="Falk J."/>
            <person name="Farina A."/>
            <person name="Faro S."/>
            <person name="Ferguson D."/>
            <person name="Fisher S."/>
            <person name="Foley C.D."/>
            <person name="Franke A."/>
            <person name="Friedrich D."/>
            <person name="Gadbois L."/>
            <person name="Gearin G."/>
            <person name="Gearin C.R."/>
            <person name="Giannoukos G."/>
            <person name="Goode T."/>
            <person name="Graham J."/>
            <person name="Grandbois E."/>
            <person name="Grewal S."/>
            <person name="Gyaltsen K."/>
            <person name="Hafez N."/>
            <person name="Hagos B."/>
            <person name="Hall J."/>
            <person name="Henson C."/>
            <person name="Hollinger A."/>
            <person name="Honan T."/>
            <person name="Huard M.D."/>
            <person name="Hughes L."/>
            <person name="Hurhula B."/>
            <person name="Husby M.E."/>
            <person name="Kamat A."/>
            <person name="Kanga B."/>
            <person name="Kashin S."/>
            <person name="Khazanovich D."/>
            <person name="Kisner P."/>
            <person name="Lance K."/>
            <person name="Lara M."/>
            <person name="Lee W."/>
            <person name="Lennon N."/>
            <person name="Letendre F."/>
            <person name="LeVine R."/>
            <person name="Lipovsky A."/>
            <person name="Liu X."/>
            <person name="Liu J."/>
            <person name="Liu S."/>
            <person name="Lokyitsang T."/>
            <person name="Lokyitsang Y."/>
            <person name="Lubonja R."/>
            <person name="Lui A."/>
            <person name="MacDonald P."/>
            <person name="Magnisalis V."/>
            <person name="Maru K."/>
            <person name="Matthews C."/>
            <person name="McCusker W."/>
            <person name="McDonough S."/>
            <person name="Mehta T."/>
            <person name="Meldrim J."/>
            <person name="Meneus L."/>
            <person name="Mihai O."/>
            <person name="Mihalev A."/>
            <person name="Mihova T."/>
            <person name="Mittelman R."/>
            <person name="Mlenga V."/>
            <person name="Montmayeur A."/>
            <person name="Mulrain L."/>
            <person name="Navidi A."/>
            <person name="Naylor J."/>
            <person name="Negash T."/>
            <person name="Nguyen T."/>
            <person name="Nguyen N."/>
            <person name="Nicol R."/>
            <person name="Norbu C."/>
            <person name="Norbu N."/>
            <person name="Novod N."/>
            <person name="O'Neill B."/>
            <person name="Osman S."/>
            <person name="Markiewicz E."/>
            <person name="Oyono O.L."/>
            <person name="Patti C."/>
            <person name="Phunkhang P."/>
            <person name="Pierre F."/>
            <person name="Priest M."/>
            <person name="Raghuraman S."/>
            <person name="Rege F."/>
            <person name="Reyes R."/>
            <person name="Rise C."/>
            <person name="Rogov P."/>
            <person name="Ross K."/>
            <person name="Ryan E."/>
            <person name="Settipalli S."/>
            <person name="Shea T."/>
            <person name="Sherpa N."/>
            <person name="Shi L."/>
            <person name="Shih D."/>
            <person name="Sparrow T."/>
            <person name="Spaulding J."/>
            <person name="Stalker J."/>
            <person name="Stange-Thomann N."/>
            <person name="Stavropoulos S."/>
            <person name="Stone C."/>
            <person name="Strader C."/>
            <person name="Tesfaye S."/>
            <person name="Thomson T."/>
            <person name="Thoulutsang Y."/>
            <person name="Thoulutsang D."/>
            <person name="Topham K."/>
            <person name="Topping I."/>
            <person name="Tsamla T."/>
            <person name="Vassiliev H."/>
            <person name="Vo A."/>
            <person name="Wangchuk T."/>
            <person name="Wangdi T."/>
            <person name="Weiand M."/>
            <person name="Wilkinson J."/>
            <person name="Wilson A."/>
            <person name="Yadav S."/>
            <person name="Young G."/>
            <person name="Yu Q."/>
            <person name="Zembek L."/>
            <person name="Zhong D."/>
            <person name="Zimmer A."/>
            <person name="Zwirko Z."/>
            <person name="Jaffe D.B."/>
            <person name="Alvarez P."/>
            <person name="Brockman W."/>
            <person name="Butler J."/>
            <person name="Chin C."/>
            <person name="Gnerre S."/>
            <person name="Grabherr M."/>
            <person name="Kleber M."/>
            <person name="Mauceli E."/>
            <person name="MacCallum I."/>
        </authorList>
    </citation>
    <scope>NUCLEOTIDE SEQUENCE [LARGE SCALE GENOMIC DNA]</scope>
    <source>
        <strain evidence="4">Tucson 14024-0371.13</strain>
    </source>
</reference>
<evidence type="ECO:0008006" key="5">
    <source>
        <dbReference type="Google" id="ProtNLM"/>
    </source>
</evidence>
<dbReference type="PANTHER" id="PTHR21112:SF10">
    <property type="entry name" value="CHEMOSENSORY PROTEIN A 87A"/>
    <property type="match status" value="1"/>
</dbReference>
<dbReference type="Gene3D" id="2.70.220.10">
    <property type="entry name" value="Ganglioside GM2 activator"/>
    <property type="match status" value="1"/>
</dbReference>
<dbReference type="Proteomes" id="UP000007801">
    <property type="component" value="Unassembled WGS sequence"/>
</dbReference>
<gene>
    <name evidence="3" type="primary">Dana\GF17596</name>
    <name evidence="3" type="synonym">dana_GLEANR_18859</name>
    <name evidence="3" type="ORF">GF17596</name>
</gene>
<protein>
    <recommendedName>
        <fullName evidence="5">MD-2-related lipid-recognition domain-containing protein</fullName>
    </recommendedName>
</protein>
<dbReference type="InterPro" id="IPR010512">
    <property type="entry name" value="DUF1091"/>
</dbReference>
<evidence type="ECO:0000256" key="2">
    <source>
        <dbReference type="SAM" id="SignalP"/>
    </source>
</evidence>
<keyword evidence="1 2" id="KW-0732">Signal</keyword>
<feature type="chain" id="PRO_5002789234" description="MD-2-related lipid-recognition domain-containing protein" evidence="2">
    <location>
        <begin position="29"/>
        <end position="183"/>
    </location>
</feature>
<dbReference type="HOGENOM" id="CLU_1476687_0_0_1"/>
<keyword evidence="4" id="KW-1185">Reference proteome</keyword>
<dbReference type="EMBL" id="CH902617">
    <property type="protein sequence ID" value="EDV41673.1"/>
    <property type="molecule type" value="Genomic_DNA"/>
</dbReference>
<dbReference type="InterPro" id="IPR036846">
    <property type="entry name" value="GM2-AP_sf"/>
</dbReference>
<dbReference type="OrthoDB" id="7911967at2759"/>
<dbReference type="CTD" id="41642"/>
<feature type="signal peptide" evidence="2">
    <location>
        <begin position="1"/>
        <end position="28"/>
    </location>
</feature>
<dbReference type="AlphaFoldDB" id="B3LX73"/>
<dbReference type="InParanoid" id="B3LX73"/>
<name>B3LX73_DROAN</name>
<dbReference type="Pfam" id="PF06477">
    <property type="entry name" value="DUF1091"/>
    <property type="match status" value="1"/>
</dbReference>
<evidence type="ECO:0000313" key="3">
    <source>
        <dbReference type="EMBL" id="EDV41673.1"/>
    </source>
</evidence>
<dbReference type="KEGG" id="dan:6500380"/>
<proteinExistence type="predicted"/>
<organism evidence="3 4">
    <name type="scientific">Drosophila ananassae</name>
    <name type="common">Fruit fly</name>
    <dbReference type="NCBI Taxonomy" id="7217"/>
    <lineage>
        <taxon>Eukaryota</taxon>
        <taxon>Metazoa</taxon>
        <taxon>Ecdysozoa</taxon>
        <taxon>Arthropoda</taxon>
        <taxon>Hexapoda</taxon>
        <taxon>Insecta</taxon>
        <taxon>Pterygota</taxon>
        <taxon>Neoptera</taxon>
        <taxon>Endopterygota</taxon>
        <taxon>Diptera</taxon>
        <taxon>Brachycera</taxon>
        <taxon>Muscomorpha</taxon>
        <taxon>Ephydroidea</taxon>
        <taxon>Drosophilidae</taxon>
        <taxon>Drosophila</taxon>
        <taxon>Sophophora</taxon>
    </lineage>
</organism>
<dbReference type="STRING" id="7217.B3LX73"/>
<dbReference type="PANTHER" id="PTHR21112">
    <property type="entry name" value="CHEMOSENSORY PROTEIN A 29A-RELATED"/>
    <property type="match status" value="1"/>
</dbReference>
<evidence type="ECO:0000256" key="1">
    <source>
        <dbReference type="ARBA" id="ARBA00022729"/>
    </source>
</evidence>
<evidence type="ECO:0000313" key="4">
    <source>
        <dbReference type="Proteomes" id="UP000007801"/>
    </source>
</evidence>
<sequence>MGAIFSPTHQLLVLSLVLLVINPAKIGASKKLTIRKLEKFNEDSDEVHSHLRIAEDEENLLKVSGKLNTHVDIDNHWKISVKVMKAASPDDDFHEVLKLQKLGVCDAMKTYYKDFFYEKLKKYSNAPRPEKCPLPADDYHLDDYPLDVKIIKKLLSPGYYQIVCKLRKGDDVKLEYRAEIEME</sequence>
<dbReference type="PhylomeDB" id="B3LX73"/>
<dbReference type="eggNOG" id="ENOG502TBCG">
    <property type="taxonomic scope" value="Eukaryota"/>
</dbReference>
<dbReference type="GeneID" id="6500380"/>
<dbReference type="FunCoup" id="B3LX73">
    <property type="interactions" value="40"/>
</dbReference>
<dbReference type="OMA" id="CDFMKSY"/>